<dbReference type="OrthoDB" id="9810181at2"/>
<protein>
    <recommendedName>
        <fullName evidence="14">Sodium/proline symporter</fullName>
    </recommendedName>
    <alternativeName>
        <fullName evidence="14">Proline permease</fullName>
    </alternativeName>
</protein>
<comment type="similarity">
    <text evidence="2 13">Belongs to the sodium:solute symporter (SSF) (TC 2.A.21) family.</text>
</comment>
<accession>A0A1J0GFT7</accession>
<dbReference type="InterPro" id="IPR011851">
    <property type="entry name" value="Na/Pro_symporter"/>
</dbReference>
<keyword evidence="10 14" id="KW-0472">Membrane</keyword>
<keyword evidence="7 14" id="KW-1133">Transmembrane helix</keyword>
<feature type="transmembrane region" description="Helical" evidence="14">
    <location>
        <begin position="448"/>
        <end position="468"/>
    </location>
</feature>
<dbReference type="PROSITE" id="PS00456">
    <property type="entry name" value="NA_SOLUT_SYMP_1"/>
    <property type="match status" value="1"/>
</dbReference>
<sequence>MKFYSLLAIVLYLLILLVIGYYSYRKTKNISDYMIGGRSLGPMVTALSAGASDMSGWMLMGLPGAVYATGISSIWLSVGLTIGAYLNYRLLAPRFRIYTEVASDSLTVPDYLENRFKDNSKMLRIVSGIIILVFFTLYVSSGIVAGGKLFRDLFGFTYTSGVVVTLSIVVIYTYFGGFLAVTLTDFFQGSLMFIVLVIVPIVAYTNLGIDPGTFANKVKHIDPALFDILRGTSLSTIIGFLAWGLGYFGQPHIIVRFMAIKSAKELKSARRIGIGWMAIGLIGSMASGLIGLVYFTSISQPLKDPEMVFLRLGDVLFHPFVTGIILSAVLAAIMSTISSQLLVCSSSITKDFYLTFLNKEATEKTQMFVGRISVLIIAAFAVIFAYVPNKTILNIVGQAWAGFGSAFGPMLLLSLYWKRMTKWGALSGMIVGGLTVIIWILTGLSTHLYEMIPGFSLSLIAVIIGSLLTKKPDESVICEFKTMEKNLIDITKAP</sequence>
<dbReference type="NCBIfam" id="TIGR02121">
    <property type="entry name" value="Na_Pro_sym"/>
    <property type="match status" value="1"/>
</dbReference>
<evidence type="ECO:0000256" key="2">
    <source>
        <dbReference type="ARBA" id="ARBA00006434"/>
    </source>
</evidence>
<evidence type="ECO:0000256" key="3">
    <source>
        <dbReference type="ARBA" id="ARBA00022448"/>
    </source>
</evidence>
<keyword evidence="11 14" id="KW-0739">Sodium transport</keyword>
<name>A0A1J0GFT7_9CLOT</name>
<feature type="transmembrane region" description="Helical" evidence="14">
    <location>
        <begin position="187"/>
        <end position="208"/>
    </location>
</feature>
<dbReference type="Gene3D" id="1.20.1730.10">
    <property type="entry name" value="Sodium/glucose cotransporter"/>
    <property type="match status" value="1"/>
</dbReference>
<dbReference type="PROSITE" id="PS00457">
    <property type="entry name" value="NA_SOLUT_SYMP_2"/>
    <property type="match status" value="1"/>
</dbReference>
<evidence type="ECO:0000256" key="13">
    <source>
        <dbReference type="RuleBase" id="RU362091"/>
    </source>
</evidence>
<dbReference type="AlphaFoldDB" id="A0A1J0GFT7"/>
<dbReference type="GO" id="GO:0015824">
    <property type="term" value="P:proline transport"/>
    <property type="evidence" value="ECO:0007669"/>
    <property type="project" value="UniProtKB-UniRule"/>
</dbReference>
<dbReference type="Pfam" id="PF00474">
    <property type="entry name" value="SSF"/>
    <property type="match status" value="1"/>
</dbReference>
<dbReference type="RefSeq" id="WP_071612535.1">
    <property type="nucleotide sequence ID" value="NZ_CP015756.1"/>
</dbReference>
<dbReference type="GO" id="GO:0005298">
    <property type="term" value="F:proline:sodium symporter activity"/>
    <property type="evidence" value="ECO:0007669"/>
    <property type="project" value="UniProtKB-UniRule"/>
</dbReference>
<keyword evidence="14" id="KW-0029">Amino-acid transport</keyword>
<dbReference type="PANTHER" id="PTHR48086:SF3">
    <property type="entry name" value="SODIUM_PROLINE SYMPORTER"/>
    <property type="match status" value="1"/>
</dbReference>
<evidence type="ECO:0000313" key="15">
    <source>
        <dbReference type="EMBL" id="APC40244.1"/>
    </source>
</evidence>
<reference evidence="16" key="1">
    <citation type="journal article" date="2016" name="Front. Microbiol.">
        <title>Complete Genome Sequence of Clostridium estertheticum DSM 8809, a Microbe Identified in Spoiled Vacuum Packed Beef.</title>
        <authorList>
            <person name="Yu Z."/>
            <person name="Gunn L."/>
            <person name="Brennan E."/>
            <person name="Reid R."/>
            <person name="Wall P.G."/>
            <person name="Gaora O.P."/>
            <person name="Hurley D."/>
            <person name="Bolton D."/>
            <person name="Fanning S."/>
        </authorList>
    </citation>
    <scope>NUCLEOTIDE SEQUENCE [LARGE SCALE GENOMIC DNA]</scope>
    <source>
        <strain evidence="16">DSM 8809</strain>
    </source>
</reference>
<feature type="transmembrane region" description="Helical" evidence="14">
    <location>
        <begin position="274"/>
        <end position="295"/>
    </location>
</feature>
<feature type="transmembrane region" description="Helical" evidence="14">
    <location>
        <begin position="399"/>
        <end position="416"/>
    </location>
</feature>
<feature type="transmembrane region" description="Helical" evidence="14">
    <location>
        <begin position="315"/>
        <end position="337"/>
    </location>
</feature>
<evidence type="ECO:0000256" key="12">
    <source>
        <dbReference type="ARBA" id="ARBA00033708"/>
    </source>
</evidence>
<dbReference type="InterPro" id="IPR001734">
    <property type="entry name" value="Na/solute_symporter"/>
</dbReference>
<dbReference type="InterPro" id="IPR050277">
    <property type="entry name" value="Sodium:Solute_Symporter"/>
</dbReference>
<comment type="subcellular location">
    <subcellularLocation>
        <location evidence="1 14">Cell membrane</location>
        <topology evidence="1 14">Multi-pass membrane protein</topology>
    </subcellularLocation>
</comment>
<feature type="transmembrane region" description="Helical" evidence="14">
    <location>
        <begin position="153"/>
        <end position="175"/>
    </location>
</feature>
<gene>
    <name evidence="15" type="ORF">A7L45_09275</name>
</gene>
<dbReference type="EMBL" id="CP015756">
    <property type="protein sequence ID" value="APC40244.1"/>
    <property type="molecule type" value="Genomic_DNA"/>
</dbReference>
<dbReference type="GO" id="GO:0005886">
    <property type="term" value="C:plasma membrane"/>
    <property type="evidence" value="ECO:0007669"/>
    <property type="project" value="UniProtKB-SubCell"/>
</dbReference>
<evidence type="ECO:0000256" key="4">
    <source>
        <dbReference type="ARBA" id="ARBA00022475"/>
    </source>
</evidence>
<dbReference type="CDD" id="cd11475">
    <property type="entry name" value="SLC5sbd_PutP"/>
    <property type="match status" value="1"/>
</dbReference>
<keyword evidence="4 14" id="KW-1003">Cell membrane</keyword>
<feature type="transmembrane region" description="Helical" evidence="14">
    <location>
        <begin position="423"/>
        <end position="442"/>
    </location>
</feature>
<keyword evidence="8 14" id="KW-0915">Sodium</keyword>
<feature type="transmembrane region" description="Helical" evidence="14">
    <location>
        <begin position="125"/>
        <end position="147"/>
    </location>
</feature>
<evidence type="ECO:0000256" key="9">
    <source>
        <dbReference type="ARBA" id="ARBA00023065"/>
    </source>
</evidence>
<keyword evidence="9 14" id="KW-0406">Ion transport</keyword>
<feature type="transmembrane region" description="Helical" evidence="14">
    <location>
        <begin position="228"/>
        <end position="248"/>
    </location>
</feature>
<evidence type="ECO:0000256" key="6">
    <source>
        <dbReference type="ARBA" id="ARBA00022847"/>
    </source>
</evidence>
<comment type="catalytic activity">
    <reaction evidence="12">
        <text>L-proline(in) + Na(+)(in) = L-proline(out) + Na(+)(out)</text>
        <dbReference type="Rhea" id="RHEA:28967"/>
        <dbReference type="ChEBI" id="CHEBI:29101"/>
        <dbReference type="ChEBI" id="CHEBI:60039"/>
    </reaction>
</comment>
<keyword evidence="5 14" id="KW-0812">Transmembrane</keyword>
<feature type="transmembrane region" description="Helical" evidence="14">
    <location>
        <begin position="6"/>
        <end position="24"/>
    </location>
</feature>
<dbReference type="FunFam" id="1.20.1730.10:FF:000002">
    <property type="entry name" value="Sodium/proline symporter"/>
    <property type="match status" value="1"/>
</dbReference>
<evidence type="ECO:0000313" key="16">
    <source>
        <dbReference type="Proteomes" id="UP000182569"/>
    </source>
</evidence>
<dbReference type="GO" id="GO:0015193">
    <property type="term" value="F:L-proline transmembrane transporter activity"/>
    <property type="evidence" value="ECO:0007669"/>
    <property type="project" value="TreeGrafter"/>
</dbReference>
<dbReference type="InterPro" id="IPR018212">
    <property type="entry name" value="Na/solute_symporter_CS"/>
</dbReference>
<evidence type="ECO:0000256" key="5">
    <source>
        <dbReference type="ARBA" id="ARBA00022692"/>
    </source>
</evidence>
<dbReference type="GO" id="GO:0031402">
    <property type="term" value="F:sodium ion binding"/>
    <property type="evidence" value="ECO:0007669"/>
    <property type="project" value="UniProtKB-UniRule"/>
</dbReference>
<keyword evidence="16" id="KW-1185">Reference proteome</keyword>
<feature type="transmembrane region" description="Helical" evidence="14">
    <location>
        <begin position="65"/>
        <end position="86"/>
    </location>
</feature>
<feature type="transmembrane region" description="Helical" evidence="14">
    <location>
        <begin position="368"/>
        <end position="387"/>
    </location>
</feature>
<dbReference type="NCBIfam" id="TIGR00813">
    <property type="entry name" value="sss"/>
    <property type="match status" value="1"/>
</dbReference>
<keyword evidence="6 14" id="KW-0769">Symport</keyword>
<dbReference type="PANTHER" id="PTHR48086">
    <property type="entry name" value="SODIUM/PROLINE SYMPORTER-RELATED"/>
    <property type="match status" value="1"/>
</dbReference>
<dbReference type="PROSITE" id="PS50283">
    <property type="entry name" value="NA_SOLUT_SYMP_3"/>
    <property type="match status" value="1"/>
</dbReference>
<dbReference type="InterPro" id="IPR038377">
    <property type="entry name" value="Na/Glc_symporter_sf"/>
</dbReference>
<dbReference type="STRING" id="1552.A7L45_09275"/>
<organism evidence="15 16">
    <name type="scientific">Clostridium estertheticum subsp. estertheticum</name>
    <dbReference type="NCBI Taxonomy" id="1552"/>
    <lineage>
        <taxon>Bacteria</taxon>
        <taxon>Bacillati</taxon>
        <taxon>Bacillota</taxon>
        <taxon>Clostridia</taxon>
        <taxon>Eubacteriales</taxon>
        <taxon>Clostridiaceae</taxon>
        <taxon>Clostridium</taxon>
    </lineage>
</organism>
<comment type="function">
    <text evidence="14">Catalyzes the sodium-dependent uptake of extracellular L-proline.</text>
</comment>
<evidence type="ECO:0000256" key="1">
    <source>
        <dbReference type="ARBA" id="ARBA00004651"/>
    </source>
</evidence>
<evidence type="ECO:0000256" key="10">
    <source>
        <dbReference type="ARBA" id="ARBA00023136"/>
    </source>
</evidence>
<keyword evidence="3 14" id="KW-0813">Transport</keyword>
<evidence type="ECO:0000256" key="8">
    <source>
        <dbReference type="ARBA" id="ARBA00023053"/>
    </source>
</evidence>
<evidence type="ECO:0000256" key="7">
    <source>
        <dbReference type="ARBA" id="ARBA00022989"/>
    </source>
</evidence>
<evidence type="ECO:0000256" key="14">
    <source>
        <dbReference type="RuleBase" id="RU366012"/>
    </source>
</evidence>
<proteinExistence type="inferred from homology"/>
<dbReference type="Proteomes" id="UP000182569">
    <property type="component" value="Chromosome"/>
</dbReference>
<dbReference type="KEGG" id="ceu:A7L45_09275"/>
<evidence type="ECO:0000256" key="11">
    <source>
        <dbReference type="ARBA" id="ARBA00023201"/>
    </source>
</evidence>